<protein>
    <submittedName>
        <fullName evidence="2">Uncharacterized protein</fullName>
    </submittedName>
</protein>
<proteinExistence type="predicted"/>
<accession>A0A7G1KNB9</accession>
<gene>
    <name evidence="2" type="ORF">NWFMUON74_44500</name>
</gene>
<name>A0A7G1KNB9_9NOCA</name>
<dbReference type="AlphaFoldDB" id="A0A7G1KNB9"/>
<evidence type="ECO:0000313" key="2">
    <source>
        <dbReference type="EMBL" id="BCK56678.1"/>
    </source>
</evidence>
<sequence length="132" mass="14507">MSSVNRWSGLDDNAADAPRSSEVDEIARDAGRTARHVGSAAAGLVAGVRQVDASRERERAARVRAVADAAERVFAAAHPDRGERVRARRNADAVYLAMSRDTDELIEQHAAWYREWNAAQPRNNAADRGRSR</sequence>
<reference evidence="2 3" key="1">
    <citation type="submission" date="2020-08" db="EMBL/GenBank/DDBJ databases">
        <title>Genome Sequencing of Nocardia wallacei strain FMUON74 and assembly.</title>
        <authorList>
            <person name="Toyokawa M."/>
            <person name="Uesaka K."/>
        </authorList>
    </citation>
    <scope>NUCLEOTIDE SEQUENCE [LARGE SCALE GENOMIC DNA]</scope>
    <source>
        <strain evidence="2 3">FMUON74</strain>
    </source>
</reference>
<evidence type="ECO:0000256" key="1">
    <source>
        <dbReference type="SAM" id="MobiDB-lite"/>
    </source>
</evidence>
<keyword evidence="3" id="KW-1185">Reference proteome</keyword>
<dbReference type="Proteomes" id="UP000516173">
    <property type="component" value="Chromosome"/>
</dbReference>
<organism evidence="2 3">
    <name type="scientific">Nocardia wallacei</name>
    <dbReference type="NCBI Taxonomy" id="480035"/>
    <lineage>
        <taxon>Bacteria</taxon>
        <taxon>Bacillati</taxon>
        <taxon>Actinomycetota</taxon>
        <taxon>Actinomycetes</taxon>
        <taxon>Mycobacteriales</taxon>
        <taxon>Nocardiaceae</taxon>
        <taxon>Nocardia</taxon>
    </lineage>
</organism>
<feature type="region of interest" description="Disordered" evidence="1">
    <location>
        <begin position="1"/>
        <end position="24"/>
    </location>
</feature>
<evidence type="ECO:0000313" key="3">
    <source>
        <dbReference type="Proteomes" id="UP000516173"/>
    </source>
</evidence>
<dbReference type="KEGG" id="nwl:NWFMUON74_44500"/>
<dbReference type="EMBL" id="AP023396">
    <property type="protein sequence ID" value="BCK56678.1"/>
    <property type="molecule type" value="Genomic_DNA"/>
</dbReference>